<sequence length="45" mass="5305">MYNHENTIQSLREFKARTNSSSFLKRTPNLSKKLNKIDYGKDTTK</sequence>
<keyword evidence="2" id="KW-1185">Reference proteome</keyword>
<dbReference type="AlphaFoldDB" id="E6XDF7"/>
<dbReference type="KEGG" id="cao:Celal_1788"/>
<evidence type="ECO:0000313" key="2">
    <source>
        <dbReference type="Proteomes" id="UP000008634"/>
    </source>
</evidence>
<organism evidence="1 2">
    <name type="scientific">Cellulophaga algicola (strain DSM 14237 / IC166 / ACAM 630)</name>
    <dbReference type="NCBI Taxonomy" id="688270"/>
    <lineage>
        <taxon>Bacteria</taxon>
        <taxon>Pseudomonadati</taxon>
        <taxon>Bacteroidota</taxon>
        <taxon>Flavobacteriia</taxon>
        <taxon>Flavobacteriales</taxon>
        <taxon>Flavobacteriaceae</taxon>
        <taxon>Cellulophaga</taxon>
    </lineage>
</organism>
<dbReference type="HOGENOM" id="CLU_3197666_0_0_10"/>
<protein>
    <submittedName>
        <fullName evidence="1">Uncharacterized protein</fullName>
    </submittedName>
</protein>
<proteinExistence type="predicted"/>
<gene>
    <name evidence="1" type="ordered locus">Celal_1788</name>
</gene>
<dbReference type="EMBL" id="CP002453">
    <property type="protein sequence ID" value="ADV49089.1"/>
    <property type="molecule type" value="Genomic_DNA"/>
</dbReference>
<dbReference type="Proteomes" id="UP000008634">
    <property type="component" value="Chromosome"/>
</dbReference>
<name>E6XDF7_CELAD</name>
<evidence type="ECO:0000313" key="1">
    <source>
        <dbReference type="EMBL" id="ADV49089.1"/>
    </source>
</evidence>
<reference evidence="1 2" key="1">
    <citation type="journal article" date="2010" name="Stand. Genomic Sci.">
        <title>Complete genome sequence of Cellulophaga algicola type strain (IC166).</title>
        <authorList>
            <person name="Abt B."/>
            <person name="Lu M."/>
            <person name="Misra M."/>
            <person name="Han C."/>
            <person name="Nolan M."/>
            <person name="Lucas S."/>
            <person name="Hammon N."/>
            <person name="Deshpande S."/>
            <person name="Cheng J.F."/>
            <person name="Tapia R."/>
            <person name="Goodwin L."/>
            <person name="Pitluck S."/>
            <person name="Liolios K."/>
            <person name="Pagani I."/>
            <person name="Ivanova N."/>
            <person name="Mavromatis K."/>
            <person name="Ovchinikova G."/>
            <person name="Pati A."/>
            <person name="Chen A."/>
            <person name="Palaniappan K."/>
            <person name="Land M."/>
            <person name="Hauser L."/>
            <person name="Chang Y.J."/>
            <person name="Jeffries C.D."/>
            <person name="Detter J.C."/>
            <person name="Brambilla E."/>
            <person name="Rohde M."/>
            <person name="Tindall B.J."/>
            <person name="Goker M."/>
            <person name="Woyke T."/>
            <person name="Bristow J."/>
            <person name="Eisen J.A."/>
            <person name="Markowitz V."/>
            <person name="Hugenholtz P."/>
            <person name="Kyrpides N.C."/>
            <person name="Klenk H.P."/>
            <person name="Lapidus A."/>
        </authorList>
    </citation>
    <scope>NUCLEOTIDE SEQUENCE [LARGE SCALE GENOMIC DNA]</scope>
    <source>
        <strain evidence="2">DSM 14237 / IC166 / ACAM 630</strain>
    </source>
</reference>
<accession>E6XDF7</accession>